<proteinExistence type="predicted"/>
<protein>
    <submittedName>
        <fullName evidence="2">VWA domain-containing protein</fullName>
    </submittedName>
</protein>
<dbReference type="InterPro" id="IPR002035">
    <property type="entry name" value="VWF_A"/>
</dbReference>
<dbReference type="SUPFAM" id="SSF53300">
    <property type="entry name" value="vWA-like"/>
    <property type="match status" value="1"/>
</dbReference>
<organism evidence="2 3">
    <name type="scientific">Kaistella pullorum</name>
    <dbReference type="NCBI Taxonomy" id="2763074"/>
    <lineage>
        <taxon>Bacteria</taxon>
        <taxon>Pseudomonadati</taxon>
        <taxon>Bacteroidota</taxon>
        <taxon>Flavobacteriia</taxon>
        <taxon>Flavobacteriales</taxon>
        <taxon>Weeksellaceae</taxon>
        <taxon>Chryseobacterium group</taxon>
        <taxon>Kaistella</taxon>
    </lineage>
</organism>
<comment type="caution">
    <text evidence="2">The sequence shown here is derived from an EMBL/GenBank/DDBJ whole genome shotgun (WGS) entry which is preliminary data.</text>
</comment>
<dbReference type="Proteomes" id="UP000626242">
    <property type="component" value="Unassembled WGS sequence"/>
</dbReference>
<dbReference type="EMBL" id="JACSPS010000002">
    <property type="protein sequence ID" value="MBD8018070.1"/>
    <property type="molecule type" value="Genomic_DNA"/>
</dbReference>
<keyword evidence="3" id="KW-1185">Reference proteome</keyword>
<dbReference type="InterPro" id="IPR036465">
    <property type="entry name" value="vWFA_dom_sf"/>
</dbReference>
<evidence type="ECO:0000313" key="2">
    <source>
        <dbReference type="EMBL" id="MBD8018070.1"/>
    </source>
</evidence>
<dbReference type="CDD" id="cd00198">
    <property type="entry name" value="vWFA"/>
    <property type="match status" value="1"/>
</dbReference>
<name>A0ABR8WLW1_9FLAO</name>
<dbReference type="Pfam" id="PF00092">
    <property type="entry name" value="VWA"/>
    <property type="match status" value="1"/>
</dbReference>
<dbReference type="Gene3D" id="3.40.50.410">
    <property type="entry name" value="von Willebrand factor, type A domain"/>
    <property type="match status" value="1"/>
</dbReference>
<dbReference type="PROSITE" id="PS50234">
    <property type="entry name" value="VWFA"/>
    <property type="match status" value="1"/>
</dbReference>
<gene>
    <name evidence="2" type="ORF">H9628_06270</name>
</gene>
<evidence type="ECO:0000259" key="1">
    <source>
        <dbReference type="PROSITE" id="PS50234"/>
    </source>
</evidence>
<feature type="domain" description="VWFA" evidence="1">
    <location>
        <begin position="7"/>
        <end position="195"/>
    </location>
</feature>
<sequence>MKKILVHNLIILDASGSMSSMYDATLNGFNGFLKNIKATAAEFPEQEHRVSFVSFNTYGITYISENVKPDGVPTLSQVNYRPNGGTPLHDAIGTAANRLRVKTEYFPETKVLVSIFTDGYENASVAYSAKSIRELIVRLEQKGWTFTYLGTDHDVTAVTNDLDIKNTMSFHKSQHGLNVMFDEELKRRKRYYSDLNCGRQNRTGKYFEDGE</sequence>
<evidence type="ECO:0000313" key="3">
    <source>
        <dbReference type="Proteomes" id="UP000626242"/>
    </source>
</evidence>
<dbReference type="RefSeq" id="WP_251833267.1">
    <property type="nucleotide sequence ID" value="NZ_JACSPS010000002.1"/>
</dbReference>
<accession>A0ABR8WLW1</accession>
<reference evidence="2 3" key="1">
    <citation type="submission" date="2020-08" db="EMBL/GenBank/DDBJ databases">
        <title>A Genomic Blueprint of the Chicken Gut Microbiome.</title>
        <authorList>
            <person name="Gilroy R."/>
            <person name="Ravi A."/>
            <person name="Getino M."/>
            <person name="Pursley I."/>
            <person name="Horton D.L."/>
            <person name="Alikhan N.-F."/>
            <person name="Baker D."/>
            <person name="Gharbi K."/>
            <person name="Hall N."/>
            <person name="Watson M."/>
            <person name="Adriaenssens E.M."/>
            <person name="Foster-Nyarko E."/>
            <person name="Jarju S."/>
            <person name="Secka A."/>
            <person name="Antonio M."/>
            <person name="Oren A."/>
            <person name="Chaudhuri R."/>
            <person name="La Ragione R.M."/>
            <person name="Hildebrand F."/>
            <person name="Pallen M.J."/>
        </authorList>
    </citation>
    <scope>NUCLEOTIDE SEQUENCE [LARGE SCALE GENOMIC DNA]</scope>
    <source>
        <strain evidence="2 3">Sa1CVA4</strain>
    </source>
</reference>